<evidence type="ECO:0000256" key="6">
    <source>
        <dbReference type="PROSITE-ProRule" id="PRU01091"/>
    </source>
</evidence>
<dbReference type="PANTHER" id="PTHR35807:SF1">
    <property type="entry name" value="TRANSCRIPTIONAL REGULATOR REDD"/>
    <property type="match status" value="1"/>
</dbReference>
<dbReference type="RefSeq" id="WP_344482008.1">
    <property type="nucleotide sequence ID" value="NZ_BAAASB010000017.1"/>
</dbReference>
<keyword evidence="9" id="KW-1185">Reference proteome</keyword>
<dbReference type="InterPro" id="IPR001867">
    <property type="entry name" value="OmpR/PhoB-type_DNA-bd"/>
</dbReference>
<evidence type="ECO:0000256" key="5">
    <source>
        <dbReference type="ARBA" id="ARBA00023163"/>
    </source>
</evidence>
<dbReference type="CDD" id="cd15831">
    <property type="entry name" value="BTAD"/>
    <property type="match status" value="1"/>
</dbReference>
<dbReference type="Gene3D" id="1.10.10.10">
    <property type="entry name" value="Winged helix-like DNA-binding domain superfamily/Winged helix DNA-binding domain"/>
    <property type="match status" value="1"/>
</dbReference>
<comment type="caution">
    <text evidence="8">The sequence shown here is derived from an EMBL/GenBank/DDBJ whole genome shotgun (WGS) entry which is preliminary data.</text>
</comment>
<dbReference type="PROSITE" id="PS51755">
    <property type="entry name" value="OMPR_PHOB"/>
    <property type="match status" value="1"/>
</dbReference>
<dbReference type="InterPro" id="IPR011990">
    <property type="entry name" value="TPR-like_helical_dom_sf"/>
</dbReference>
<comment type="similarity">
    <text evidence="1">Belongs to the AfsR/DnrI/RedD regulatory family.</text>
</comment>
<dbReference type="EMBL" id="JBHSKP010000017">
    <property type="protein sequence ID" value="MFC5154825.1"/>
    <property type="molecule type" value="Genomic_DNA"/>
</dbReference>
<feature type="domain" description="OmpR/PhoB-type" evidence="7">
    <location>
        <begin position="6"/>
        <end position="116"/>
    </location>
</feature>
<keyword evidence="2" id="KW-0902">Two-component regulatory system</keyword>
<evidence type="ECO:0000259" key="7">
    <source>
        <dbReference type="PROSITE" id="PS51755"/>
    </source>
</evidence>
<keyword evidence="5" id="KW-0804">Transcription</keyword>
<evidence type="ECO:0000256" key="1">
    <source>
        <dbReference type="ARBA" id="ARBA00005820"/>
    </source>
</evidence>
<evidence type="ECO:0000256" key="2">
    <source>
        <dbReference type="ARBA" id="ARBA00023012"/>
    </source>
</evidence>
<dbReference type="Proteomes" id="UP001596160">
    <property type="component" value="Unassembled WGS sequence"/>
</dbReference>
<dbReference type="SUPFAM" id="SSF48452">
    <property type="entry name" value="TPR-like"/>
    <property type="match status" value="1"/>
</dbReference>
<dbReference type="InterPro" id="IPR005158">
    <property type="entry name" value="BTAD"/>
</dbReference>
<dbReference type="Gene3D" id="1.25.40.10">
    <property type="entry name" value="Tetratricopeptide repeat domain"/>
    <property type="match status" value="1"/>
</dbReference>
<dbReference type="SMART" id="SM01043">
    <property type="entry name" value="BTAD"/>
    <property type="match status" value="1"/>
</dbReference>
<dbReference type="SUPFAM" id="SSF46894">
    <property type="entry name" value="C-terminal effector domain of the bipartite response regulators"/>
    <property type="match status" value="1"/>
</dbReference>
<dbReference type="Pfam" id="PF00486">
    <property type="entry name" value="Trans_reg_C"/>
    <property type="match status" value="1"/>
</dbReference>
<organism evidence="8 9">
    <name type="scientific">Streptomyces amakusaensis</name>
    <dbReference type="NCBI Taxonomy" id="67271"/>
    <lineage>
        <taxon>Bacteria</taxon>
        <taxon>Bacillati</taxon>
        <taxon>Actinomycetota</taxon>
        <taxon>Actinomycetes</taxon>
        <taxon>Kitasatosporales</taxon>
        <taxon>Streptomycetaceae</taxon>
        <taxon>Streptomyces</taxon>
    </lineage>
</organism>
<dbReference type="InterPro" id="IPR051677">
    <property type="entry name" value="AfsR-DnrI-RedD_regulator"/>
</dbReference>
<evidence type="ECO:0000256" key="4">
    <source>
        <dbReference type="ARBA" id="ARBA00023125"/>
    </source>
</evidence>
<dbReference type="InterPro" id="IPR036388">
    <property type="entry name" value="WH-like_DNA-bd_sf"/>
</dbReference>
<dbReference type="Pfam" id="PF03704">
    <property type="entry name" value="BTAD"/>
    <property type="match status" value="1"/>
</dbReference>
<dbReference type="SMART" id="SM00862">
    <property type="entry name" value="Trans_reg_C"/>
    <property type="match status" value="1"/>
</dbReference>
<dbReference type="InterPro" id="IPR016032">
    <property type="entry name" value="Sig_transdc_resp-reg_C-effctor"/>
</dbReference>
<evidence type="ECO:0000313" key="8">
    <source>
        <dbReference type="EMBL" id="MFC5154825.1"/>
    </source>
</evidence>
<keyword evidence="4 6" id="KW-0238">DNA-binding</keyword>
<evidence type="ECO:0000313" key="9">
    <source>
        <dbReference type="Proteomes" id="UP001596160"/>
    </source>
</evidence>
<evidence type="ECO:0000256" key="3">
    <source>
        <dbReference type="ARBA" id="ARBA00023015"/>
    </source>
</evidence>
<gene>
    <name evidence="8" type="ORF">ACFPRH_24095</name>
</gene>
<dbReference type="PANTHER" id="PTHR35807">
    <property type="entry name" value="TRANSCRIPTIONAL REGULATOR REDD-RELATED"/>
    <property type="match status" value="1"/>
</dbReference>
<protein>
    <submittedName>
        <fullName evidence="8">AfsR/SARP family transcriptional regulator</fullName>
    </submittedName>
</protein>
<proteinExistence type="inferred from homology"/>
<name>A0ABW0AM07_9ACTN</name>
<keyword evidence="3" id="KW-0805">Transcription regulation</keyword>
<accession>A0ABW0AM07</accession>
<sequence length="299" mass="33910">MTPSTQPGANHAGSGARTVWFNLMGPFEIITDSGETLAPKAPKVSQMLAVLALQPRETVPMSTLIRELWGENPPSGAMRTLQTHVYHARRMLADARVTRTDRRLLTTMAPGYRLDVADDEVDVRVFERLVRQAQGELERGTPESAADLLERALTLWRGPVLSNVPIADVLAGRMAYLEELRLHALELRVETEMRLGRHREFLPELRVLVHEHPLHEWFHGQLISALHQSGRRGEALQAYQNLYCILKRELGLEPSPELRRLQSQILNSTTGKHPRRLRRRDAVQPDHAFTPFWFAADVG</sequence>
<feature type="DNA-binding region" description="OmpR/PhoB-type" evidence="6">
    <location>
        <begin position="6"/>
        <end position="116"/>
    </location>
</feature>
<reference evidence="9" key="1">
    <citation type="journal article" date="2019" name="Int. J. Syst. Evol. Microbiol.">
        <title>The Global Catalogue of Microorganisms (GCM) 10K type strain sequencing project: providing services to taxonomists for standard genome sequencing and annotation.</title>
        <authorList>
            <consortium name="The Broad Institute Genomics Platform"/>
            <consortium name="The Broad Institute Genome Sequencing Center for Infectious Disease"/>
            <person name="Wu L."/>
            <person name="Ma J."/>
        </authorList>
    </citation>
    <scope>NUCLEOTIDE SEQUENCE [LARGE SCALE GENOMIC DNA]</scope>
    <source>
        <strain evidence="9">PCU 266</strain>
    </source>
</reference>